<gene>
    <name evidence="1" type="ORF">CYNAS_LOCUS12307</name>
</gene>
<evidence type="ECO:0000313" key="2">
    <source>
        <dbReference type="Proteomes" id="UP001176961"/>
    </source>
</evidence>
<organism evidence="1 2">
    <name type="scientific">Cylicocyclus nassatus</name>
    <name type="common">Nematode worm</name>
    <dbReference type="NCBI Taxonomy" id="53992"/>
    <lineage>
        <taxon>Eukaryota</taxon>
        <taxon>Metazoa</taxon>
        <taxon>Ecdysozoa</taxon>
        <taxon>Nematoda</taxon>
        <taxon>Chromadorea</taxon>
        <taxon>Rhabditida</taxon>
        <taxon>Rhabditina</taxon>
        <taxon>Rhabditomorpha</taxon>
        <taxon>Strongyloidea</taxon>
        <taxon>Strongylidae</taxon>
        <taxon>Cylicocyclus</taxon>
    </lineage>
</organism>
<name>A0AA36GXV0_CYLNA</name>
<evidence type="ECO:0000313" key="1">
    <source>
        <dbReference type="EMBL" id="CAJ0600324.1"/>
    </source>
</evidence>
<comment type="caution">
    <text evidence="1">The sequence shown here is derived from an EMBL/GenBank/DDBJ whole genome shotgun (WGS) entry which is preliminary data.</text>
</comment>
<protein>
    <submittedName>
        <fullName evidence="1">Uncharacterized protein</fullName>
    </submittedName>
</protein>
<accession>A0AA36GXV0</accession>
<dbReference type="Proteomes" id="UP001176961">
    <property type="component" value="Unassembled WGS sequence"/>
</dbReference>
<keyword evidence="2" id="KW-1185">Reference proteome</keyword>
<reference evidence="1" key="1">
    <citation type="submission" date="2023-07" db="EMBL/GenBank/DDBJ databases">
        <authorList>
            <consortium name="CYATHOMIX"/>
        </authorList>
    </citation>
    <scope>NUCLEOTIDE SEQUENCE</scope>
    <source>
        <strain evidence="1">N/A</strain>
    </source>
</reference>
<dbReference type="AlphaFoldDB" id="A0AA36GXV0"/>
<proteinExistence type="predicted"/>
<sequence length="107" mass="12039">MSSEIPLQAKSFEGIWSTQLSDTERVSFAQSIKAALSRAMGQFPIQRDDRAEASVYLSKTDTLRDEVDVKGSEEEENEETTDELDARLNKAIMRESSNMHVSPNRIS</sequence>
<dbReference type="EMBL" id="CATQJL010000223">
    <property type="protein sequence ID" value="CAJ0600324.1"/>
    <property type="molecule type" value="Genomic_DNA"/>
</dbReference>